<keyword evidence="6 9" id="KW-0378">Hydrolase</keyword>
<evidence type="ECO:0000256" key="4">
    <source>
        <dbReference type="ARBA" id="ARBA00012091"/>
    </source>
</evidence>
<keyword evidence="7" id="KW-1133">Transmembrane helix</keyword>
<dbReference type="InterPro" id="IPR029058">
    <property type="entry name" value="AB_hydrolase_fold"/>
</dbReference>
<dbReference type="SUPFAM" id="SSF53474">
    <property type="entry name" value="alpha/beta-Hydrolases"/>
    <property type="match status" value="1"/>
</dbReference>
<evidence type="ECO:0000256" key="7">
    <source>
        <dbReference type="SAM" id="Phobius"/>
    </source>
</evidence>
<feature type="transmembrane region" description="Helical" evidence="7">
    <location>
        <begin position="250"/>
        <end position="270"/>
    </location>
</feature>
<dbReference type="InterPro" id="IPR016292">
    <property type="entry name" value="Epoxide_hydrolase"/>
</dbReference>
<dbReference type="Pfam" id="PF06441">
    <property type="entry name" value="EHN"/>
    <property type="match status" value="1"/>
</dbReference>
<comment type="catalytic activity">
    <reaction evidence="1">
        <text>1-(4-methoxyphenyl)-N-methyl-N-[(3-methyloxetan-3-yl)methyl]methanamine + H2O = 2-{[(4-methoxybenzyl)(methyl)amino]methyl}-2-methylpropane-1,3-diol</text>
        <dbReference type="Rhea" id="RHEA:55764"/>
        <dbReference type="ChEBI" id="CHEBI:15377"/>
        <dbReference type="ChEBI" id="CHEBI:139161"/>
        <dbReference type="ChEBI" id="CHEBI:139164"/>
        <dbReference type="EC" id="3.3.2.9"/>
    </reaction>
</comment>
<proteinExistence type="inferred from homology"/>
<keyword evidence="7" id="KW-0472">Membrane</keyword>
<dbReference type="Proteomes" id="UP000560066">
    <property type="component" value="Unassembled WGS sequence"/>
</dbReference>
<dbReference type="GO" id="GO:0033961">
    <property type="term" value="F:cis-stilbene-oxide hydrolase activity"/>
    <property type="evidence" value="ECO:0007669"/>
    <property type="project" value="UniProtKB-EC"/>
</dbReference>
<sequence length="353" mass="40357">KFCSSLAGIMLLEVFLALGTVIIYFLFSKKKEETLSFKEGWWGRGQKPDSEEDTTIRPFKVETTEEELSDLFRRLDQARFTEPLENSCFHYGTNSVYLKKVVSYWKNQFNWKKQVEVLNKYPQFKTKIQGIDIHFVHVKPPRLPEGQSAKPLLMVHGWPGSFYEFYKIIPLLTDPASHGLSDEHIFEVICPSIPGYGFSEAPHKKVLVGPFQFGILYDSLILNVTNFNHTLFLFICVPFSGFIFSHMKGLHLNLASVTNMGVIHLLSILLGRYLPGLFGFQDEDVKRMFPFLKKGLYRILLESGYAHIQATKPDTVGCGLNDSPVGLAAYILEKFSSWTDMEFQNLEDGGLER</sequence>
<evidence type="ECO:0000256" key="6">
    <source>
        <dbReference type="ARBA" id="ARBA00022801"/>
    </source>
</evidence>
<evidence type="ECO:0000256" key="5">
    <source>
        <dbReference type="ARBA" id="ARBA00022797"/>
    </source>
</evidence>
<feature type="transmembrane region" description="Helical" evidence="7">
    <location>
        <begin position="6"/>
        <end position="27"/>
    </location>
</feature>
<dbReference type="EMBL" id="VYZS01023636">
    <property type="protein sequence ID" value="NXS07583.1"/>
    <property type="molecule type" value="Genomic_DNA"/>
</dbReference>
<dbReference type="PIRSF" id="PIRSF001112">
    <property type="entry name" value="Epoxide_hydrolase"/>
    <property type="match status" value="1"/>
</dbReference>
<keyword evidence="10" id="KW-1185">Reference proteome</keyword>
<name>A0A7L2RHC2_9PASS</name>
<feature type="non-terminal residue" evidence="9">
    <location>
        <position position="1"/>
    </location>
</feature>
<reference evidence="9 10" key="1">
    <citation type="submission" date="2019-09" db="EMBL/GenBank/DDBJ databases">
        <title>Bird 10,000 Genomes (B10K) Project - Family phase.</title>
        <authorList>
            <person name="Zhang G."/>
        </authorList>
    </citation>
    <scope>NUCLEOTIDE SEQUENCE [LARGE SCALE GENOMIC DNA]</scope>
    <source>
        <strain evidence="9">B10K-DU-002-79</strain>
    </source>
</reference>
<dbReference type="InterPro" id="IPR010497">
    <property type="entry name" value="Epoxide_hydro_N"/>
</dbReference>
<comment type="similarity">
    <text evidence="3">Belongs to the peptidase S33 family.</text>
</comment>
<evidence type="ECO:0000259" key="8">
    <source>
        <dbReference type="Pfam" id="PF06441"/>
    </source>
</evidence>
<gene>
    <name evidence="9" type="primary">Ephx1_0</name>
    <name evidence="9" type="ORF">NEOCOR_R01866</name>
</gene>
<dbReference type="GO" id="GO:0097176">
    <property type="term" value="P:epoxide metabolic process"/>
    <property type="evidence" value="ECO:0007669"/>
    <property type="project" value="TreeGrafter"/>
</dbReference>
<keyword evidence="5" id="KW-0058">Aromatic hydrocarbons catabolism</keyword>
<dbReference type="PANTHER" id="PTHR21661">
    <property type="entry name" value="EPOXIDE HYDROLASE 1-RELATED"/>
    <property type="match status" value="1"/>
</dbReference>
<dbReference type="AlphaFoldDB" id="A0A7L2RHC2"/>
<evidence type="ECO:0000313" key="9">
    <source>
        <dbReference type="EMBL" id="NXS07583.1"/>
    </source>
</evidence>
<evidence type="ECO:0000313" key="10">
    <source>
        <dbReference type="Proteomes" id="UP000560066"/>
    </source>
</evidence>
<dbReference type="Gene3D" id="3.40.50.1820">
    <property type="entry name" value="alpha/beta hydrolase"/>
    <property type="match status" value="2"/>
</dbReference>
<evidence type="ECO:0000256" key="2">
    <source>
        <dbReference type="ARBA" id="ARBA00004111"/>
    </source>
</evidence>
<organism evidence="9 10">
    <name type="scientific">Neodrepanis coruscans</name>
    <name type="common">wattled asity</name>
    <dbReference type="NCBI Taxonomy" id="254563"/>
    <lineage>
        <taxon>Eukaryota</taxon>
        <taxon>Metazoa</taxon>
        <taxon>Chordata</taxon>
        <taxon>Craniata</taxon>
        <taxon>Vertebrata</taxon>
        <taxon>Euteleostomi</taxon>
        <taxon>Archelosauria</taxon>
        <taxon>Archosauria</taxon>
        <taxon>Dinosauria</taxon>
        <taxon>Saurischia</taxon>
        <taxon>Theropoda</taxon>
        <taxon>Coelurosauria</taxon>
        <taxon>Aves</taxon>
        <taxon>Neognathae</taxon>
        <taxon>Neoaves</taxon>
        <taxon>Telluraves</taxon>
        <taxon>Australaves</taxon>
        <taxon>Passeriformes</taxon>
        <taxon>Philepittidae</taxon>
        <taxon>Neodrepanis</taxon>
    </lineage>
</organism>
<dbReference type="PRINTS" id="PR00412">
    <property type="entry name" value="EPOXHYDRLASE"/>
</dbReference>
<feature type="non-terminal residue" evidence="9">
    <location>
        <position position="353"/>
    </location>
</feature>
<feature type="domain" description="Epoxide hydrolase N-terminal" evidence="8">
    <location>
        <begin position="56"/>
        <end position="165"/>
    </location>
</feature>
<comment type="subcellular location">
    <subcellularLocation>
        <location evidence="2">Microsome membrane</location>
        <topology evidence="2">Single-pass membrane protein</topology>
    </subcellularLocation>
</comment>
<protein>
    <recommendedName>
        <fullName evidence="4">microsomal epoxide hydrolase</fullName>
        <ecNumber evidence="4">3.3.2.9</ecNumber>
    </recommendedName>
</protein>
<dbReference type="EC" id="3.3.2.9" evidence="4"/>
<dbReference type="OrthoDB" id="7130006at2759"/>
<keyword evidence="7" id="KW-0812">Transmembrane</keyword>
<comment type="caution">
    <text evidence="9">The sequence shown here is derived from an EMBL/GenBank/DDBJ whole genome shotgun (WGS) entry which is preliminary data.</text>
</comment>
<evidence type="ECO:0000256" key="1">
    <source>
        <dbReference type="ARBA" id="ARBA00000221"/>
    </source>
</evidence>
<accession>A0A7L2RHC2</accession>
<dbReference type="InterPro" id="IPR000639">
    <property type="entry name" value="Epox_hydrolase-like"/>
</dbReference>
<dbReference type="PANTHER" id="PTHR21661:SF70">
    <property type="entry name" value="EPOXIDE HYDROLASE 1"/>
    <property type="match status" value="1"/>
</dbReference>
<evidence type="ECO:0000256" key="3">
    <source>
        <dbReference type="ARBA" id="ARBA00010088"/>
    </source>
</evidence>
<feature type="transmembrane region" description="Helical" evidence="7">
    <location>
        <begin position="220"/>
        <end position="244"/>
    </location>
</feature>